<dbReference type="RefSeq" id="WP_207668648.1">
    <property type="nucleotide sequence ID" value="NZ_SLUK01000002.1"/>
</dbReference>
<keyword evidence="2" id="KW-1185">Reference proteome</keyword>
<dbReference type="EMBL" id="SLUK01000002">
    <property type="protein sequence ID" value="TCL44622.1"/>
    <property type="molecule type" value="Genomic_DNA"/>
</dbReference>
<evidence type="ECO:0000313" key="1">
    <source>
        <dbReference type="EMBL" id="TCL44622.1"/>
    </source>
</evidence>
<proteinExistence type="predicted"/>
<dbReference type="Gene3D" id="3.40.50.300">
    <property type="entry name" value="P-loop containing nucleotide triphosphate hydrolases"/>
    <property type="match status" value="1"/>
</dbReference>
<dbReference type="GO" id="GO:0005524">
    <property type="term" value="F:ATP binding"/>
    <property type="evidence" value="ECO:0007669"/>
    <property type="project" value="InterPro"/>
</dbReference>
<organism evidence="1 2">
    <name type="scientific">Harryflintia acetispora</name>
    <dbReference type="NCBI Taxonomy" id="1849041"/>
    <lineage>
        <taxon>Bacteria</taxon>
        <taxon>Bacillati</taxon>
        <taxon>Bacillota</taxon>
        <taxon>Clostridia</taxon>
        <taxon>Eubacteriales</taxon>
        <taxon>Oscillospiraceae</taxon>
        <taxon>Harryflintia</taxon>
    </lineage>
</organism>
<dbReference type="Proteomes" id="UP000294682">
    <property type="component" value="Unassembled WGS sequence"/>
</dbReference>
<dbReference type="Pfam" id="PF02572">
    <property type="entry name" value="CobA_CobO_BtuR"/>
    <property type="match status" value="1"/>
</dbReference>
<dbReference type="AlphaFoldDB" id="A0A9X8Y8V5"/>
<sequence>MNEKKGLIHLYIGSGKGKTTAAVGLCVRMRGTGRQVLFAQFLKGQPSAEVEPLRRLGVQVERTDPVKKFIKSMDEEEYSECCRSCRALFERAERALQSGEYGLVALDEVLDAVGHGIIGEEELLRALESRSPTTEAVLTGRNPGQKLCELADYISDMQAVKHPYQKGITARAGIEY</sequence>
<protein>
    <submittedName>
        <fullName evidence="1">Cob(I)alamin adenosyltransferase</fullName>
    </submittedName>
</protein>
<evidence type="ECO:0000313" key="2">
    <source>
        <dbReference type="Proteomes" id="UP000294682"/>
    </source>
</evidence>
<dbReference type="SUPFAM" id="SSF52540">
    <property type="entry name" value="P-loop containing nucleoside triphosphate hydrolases"/>
    <property type="match status" value="1"/>
</dbReference>
<comment type="caution">
    <text evidence="1">The sequence shown here is derived from an EMBL/GenBank/DDBJ whole genome shotgun (WGS) entry which is preliminary data.</text>
</comment>
<dbReference type="PANTHER" id="PTHR46638">
    <property type="entry name" value="CORRINOID ADENOSYLTRANSFERASE"/>
    <property type="match status" value="1"/>
</dbReference>
<dbReference type="InterPro" id="IPR027417">
    <property type="entry name" value="P-loop_NTPase"/>
</dbReference>
<reference evidence="1 2" key="1">
    <citation type="submission" date="2019-03" db="EMBL/GenBank/DDBJ databases">
        <title>Genomic Encyclopedia of Type Strains, Phase IV (KMG-IV): sequencing the most valuable type-strain genomes for metagenomic binning, comparative biology and taxonomic classification.</title>
        <authorList>
            <person name="Goeker M."/>
        </authorList>
    </citation>
    <scope>NUCLEOTIDE SEQUENCE [LARGE SCALE GENOMIC DNA]</scope>
    <source>
        <strain evidence="1 2">DSM 100433</strain>
    </source>
</reference>
<dbReference type="GO" id="GO:0009236">
    <property type="term" value="P:cobalamin biosynthetic process"/>
    <property type="evidence" value="ECO:0007669"/>
    <property type="project" value="InterPro"/>
</dbReference>
<name>A0A9X8Y8V5_9FIRM</name>
<accession>A0A9X8Y8V5</accession>
<dbReference type="PIRSF" id="PIRSF015617">
    <property type="entry name" value="Adensltrnsf_CobA"/>
    <property type="match status" value="1"/>
</dbReference>
<dbReference type="PANTHER" id="PTHR46638:SF1">
    <property type="entry name" value="CORRINOID ADENOSYLTRANSFERASE"/>
    <property type="match status" value="1"/>
</dbReference>
<dbReference type="InterPro" id="IPR003724">
    <property type="entry name" value="CblAdoTrfase_CobA"/>
</dbReference>
<dbReference type="GO" id="GO:0008817">
    <property type="term" value="F:corrinoid adenosyltransferase activity"/>
    <property type="evidence" value="ECO:0007669"/>
    <property type="project" value="InterPro"/>
</dbReference>
<gene>
    <name evidence="1" type="ORF">EDD78_102247</name>
</gene>